<evidence type="ECO:0000313" key="4">
    <source>
        <dbReference type="EMBL" id="MDM8201579.1"/>
    </source>
</evidence>
<keyword evidence="5" id="KW-1185">Reference proteome</keyword>
<protein>
    <recommendedName>
        <fullName evidence="3">Cas10/Cmr2 second palm domain-containing protein</fullName>
    </recommendedName>
</protein>
<name>A0ABT7URR6_9FIRM</name>
<sequence>MHEILMIMEVSQKQAYIFSSQKLQENARRSAQINYVTSEAFFLEAAPELYQTENLVYTGGGHTVLQFDTQEKARQFAARVTKAAMKQFPGIEIFVRCMPYDHTNTPKENLKELSRQLEEKKAKRNSAFFHQALGVEALEPVDFRPKCCTKATDGPTICSSALEPPEGTEFAGDFSQLAQTQGDNFLAVIHIDGNAMGTRVGKIYESAQNDWELCRQSLRAFSESIQTDFEAAFQEMLEQIRQAFPEQHLLPVRPVILAGDDVCFVTAGSIGLEAARIFLQQLAKKVNRLDHTNYAACAGIALVHTKFPFYQAYELAEELCSNAKKFGASLDDSGRISAMDWHIAFGQLKDDLERIREDYTTEDGGRLELRPVTVVVPPECQECLEYSKCPKYPECSGCLKRKEYPQELQLRSYAFFRELCQRVQGGAVRSKVKELRSAFKQGELESEFFLQDKQIRDFLYCGVDAEFSDRDKQWKKFEQVIRQGDTFEKGAFRTIQGQRHCIFFDAIEMVDHFKKVGE</sequence>
<proteinExistence type="predicted"/>
<dbReference type="Gene3D" id="3.30.70.270">
    <property type="match status" value="1"/>
</dbReference>
<keyword evidence="1" id="KW-0547">Nucleotide-binding</keyword>
<comment type="caution">
    <text evidence="4">The sequence shown here is derived from an EMBL/GenBank/DDBJ whole genome shotgun (WGS) entry which is preliminary data.</text>
</comment>
<dbReference type="InterPro" id="IPR054767">
    <property type="entry name" value="Cas10-Cmr2_palm2"/>
</dbReference>
<keyword evidence="2" id="KW-0051">Antiviral defense</keyword>
<feature type="domain" description="Cas10/Cmr2 second palm" evidence="3">
    <location>
        <begin position="186"/>
        <end position="325"/>
    </location>
</feature>
<evidence type="ECO:0000256" key="1">
    <source>
        <dbReference type="ARBA" id="ARBA00022741"/>
    </source>
</evidence>
<dbReference type="Proteomes" id="UP001529380">
    <property type="component" value="Unassembled WGS sequence"/>
</dbReference>
<evidence type="ECO:0000313" key="5">
    <source>
        <dbReference type="Proteomes" id="UP001529380"/>
    </source>
</evidence>
<evidence type="ECO:0000259" key="3">
    <source>
        <dbReference type="Pfam" id="PF22335"/>
    </source>
</evidence>
<dbReference type="InterPro" id="IPR043128">
    <property type="entry name" value="Rev_trsase/Diguanyl_cyclase"/>
</dbReference>
<dbReference type="Pfam" id="PF22335">
    <property type="entry name" value="Cas10-Cmr2_palm2"/>
    <property type="match status" value="1"/>
</dbReference>
<accession>A0ABT7URR6</accession>
<dbReference type="EMBL" id="JAUDCL010000016">
    <property type="protein sequence ID" value="MDM8201579.1"/>
    <property type="molecule type" value="Genomic_DNA"/>
</dbReference>
<reference evidence="4 5" key="1">
    <citation type="submission" date="2023-06" db="EMBL/GenBank/DDBJ databases">
        <title>Identification and characterization of horizontal gene transfer across gut microbiota members of farm animals based on homology search.</title>
        <authorList>
            <person name="Schwarzerova J."/>
            <person name="Nykrynova M."/>
            <person name="Jureckova K."/>
            <person name="Cejkova D."/>
            <person name="Rychlik I."/>
        </authorList>
    </citation>
    <scope>NUCLEOTIDE SEQUENCE [LARGE SCALE GENOMIC DNA]</scope>
    <source>
        <strain evidence="4 5">ET340</strain>
    </source>
</reference>
<evidence type="ECO:0000256" key="2">
    <source>
        <dbReference type="ARBA" id="ARBA00023118"/>
    </source>
</evidence>
<organism evidence="4 5">
    <name type="scientific">Allofournierella massiliensis</name>
    <dbReference type="NCBI Taxonomy" id="1650663"/>
    <lineage>
        <taxon>Bacteria</taxon>
        <taxon>Bacillati</taxon>
        <taxon>Bacillota</taxon>
        <taxon>Clostridia</taxon>
        <taxon>Eubacteriales</taxon>
        <taxon>Oscillospiraceae</taxon>
        <taxon>Allofournierella</taxon>
    </lineage>
</organism>
<gene>
    <name evidence="4" type="ORF">QUW08_09805</name>
</gene>